<proteinExistence type="predicted"/>
<dbReference type="InterPro" id="IPR051407">
    <property type="entry name" value="Bact_OM_lipoprot/Surf_antigen"/>
</dbReference>
<dbReference type="Pfam" id="PF05433">
    <property type="entry name" value="Rick_17kDa_Anti"/>
    <property type="match status" value="1"/>
</dbReference>
<dbReference type="EMBL" id="BGOW01000003">
    <property type="protein sequence ID" value="GBL44962.1"/>
    <property type="molecule type" value="Genomic_DNA"/>
</dbReference>
<evidence type="ECO:0000259" key="3">
    <source>
        <dbReference type="Pfam" id="PF05433"/>
    </source>
</evidence>
<keyword evidence="2" id="KW-0472">Membrane</keyword>
<dbReference type="Proteomes" id="UP000286806">
    <property type="component" value="Unassembled WGS sequence"/>
</dbReference>
<organism evidence="4 5">
    <name type="scientific">Sulfuriferula multivorans</name>
    <dbReference type="NCBI Taxonomy" id="1559896"/>
    <lineage>
        <taxon>Bacteria</taxon>
        <taxon>Pseudomonadati</taxon>
        <taxon>Pseudomonadota</taxon>
        <taxon>Betaproteobacteria</taxon>
        <taxon>Nitrosomonadales</taxon>
        <taxon>Sulfuricellaceae</taxon>
        <taxon>Sulfuriferula</taxon>
    </lineage>
</organism>
<evidence type="ECO:0000313" key="5">
    <source>
        <dbReference type="Proteomes" id="UP000286806"/>
    </source>
</evidence>
<evidence type="ECO:0000256" key="1">
    <source>
        <dbReference type="ARBA" id="ARBA00004370"/>
    </source>
</evidence>
<dbReference type="PANTHER" id="PTHR35603:SF2">
    <property type="entry name" value="OUTER MEMBRANE LIPOPROTEIN"/>
    <property type="match status" value="1"/>
</dbReference>
<reference evidence="4 5" key="1">
    <citation type="journal article" date="2019" name="Front. Microbiol.">
        <title>Genomes of Neutrophilic Sulfur-Oxidizing Chemolithoautotrophs Representing 9 Proteobacterial Species From 8 Genera.</title>
        <authorList>
            <person name="Watanabe T."/>
            <person name="Kojima H."/>
            <person name="Umezawa K."/>
            <person name="Hori C."/>
            <person name="Takasuka T.E."/>
            <person name="Kato Y."/>
            <person name="Fukui M."/>
        </authorList>
    </citation>
    <scope>NUCLEOTIDE SEQUENCE [LARGE SCALE GENOMIC DNA]</scope>
    <source>
        <strain evidence="4 5">TTN</strain>
    </source>
</reference>
<comment type="subcellular location">
    <subcellularLocation>
        <location evidence="1">Membrane</location>
    </subcellularLocation>
</comment>
<dbReference type="InterPro" id="IPR008816">
    <property type="entry name" value="Gly_zipper_2TM_dom"/>
</dbReference>
<protein>
    <submittedName>
        <fullName evidence="4">Possible membrane protein</fullName>
    </submittedName>
</protein>
<feature type="domain" description="Glycine zipper 2TM" evidence="3">
    <location>
        <begin position="73"/>
        <end position="113"/>
    </location>
</feature>
<accession>A0A401JBB8</accession>
<name>A0A401JBB8_9PROT</name>
<evidence type="ECO:0000256" key="2">
    <source>
        <dbReference type="ARBA" id="ARBA00023136"/>
    </source>
</evidence>
<evidence type="ECO:0000313" key="4">
    <source>
        <dbReference type="EMBL" id="GBL44962.1"/>
    </source>
</evidence>
<dbReference type="AlphaFoldDB" id="A0A401JBB8"/>
<comment type="caution">
    <text evidence="4">The sequence shown here is derived from an EMBL/GenBank/DDBJ whole genome shotgun (WGS) entry which is preliminary data.</text>
</comment>
<dbReference type="RefSeq" id="WP_223247651.1">
    <property type="nucleotide sequence ID" value="NZ_BGOW01000003.1"/>
</dbReference>
<gene>
    <name evidence="4" type="ORF">SFMTTN_0763</name>
</gene>
<dbReference type="NCBIfam" id="NF008437">
    <property type="entry name" value="PRK11280.1"/>
    <property type="match status" value="1"/>
</dbReference>
<dbReference type="PANTHER" id="PTHR35603">
    <property type="match status" value="1"/>
</dbReference>
<keyword evidence="5" id="KW-1185">Reference proteome</keyword>
<sequence>MMNKSMLIGVVAGAAAVTAIGGVAGYKALHPQPTYADVVNVQPITKDIRTAHKDCREEPVTRRAPVRDENRIAGTAVGAVLGGVLGNQVGGGNGKTLATVAGAAAGGYAGNRVQKNMQESDQQTVMETRCRTEYSNHKKVLGYNVTYHLGEKQGVVRMDHDPGQRIPVKDGQLILTPAVTENPS</sequence>
<dbReference type="GO" id="GO:0019867">
    <property type="term" value="C:outer membrane"/>
    <property type="evidence" value="ECO:0007669"/>
    <property type="project" value="InterPro"/>
</dbReference>